<protein>
    <submittedName>
        <fullName evidence="3">Molybdenum transport ATP-binding protein ModC (TC 3.A.1.8.1)</fullName>
    </submittedName>
</protein>
<dbReference type="Pfam" id="PF04016">
    <property type="entry name" value="DUF364"/>
    <property type="match status" value="1"/>
</dbReference>
<organism evidence="3 4">
    <name type="scientific">Sporomusa ovata</name>
    <dbReference type="NCBI Taxonomy" id="2378"/>
    <lineage>
        <taxon>Bacteria</taxon>
        <taxon>Bacillati</taxon>
        <taxon>Bacillota</taxon>
        <taxon>Negativicutes</taxon>
        <taxon>Selenomonadales</taxon>
        <taxon>Sporomusaceae</taxon>
        <taxon>Sporomusa</taxon>
    </lineage>
</organism>
<dbReference type="InterPro" id="IPR007161">
    <property type="entry name" value="DUF364"/>
</dbReference>
<dbReference type="InterPro" id="IPR025251">
    <property type="entry name" value="DUF4213"/>
</dbReference>
<proteinExistence type="predicted"/>
<dbReference type="EMBL" id="CTRP01000012">
    <property type="protein sequence ID" value="CQR73423.1"/>
    <property type="molecule type" value="Genomic_DNA"/>
</dbReference>
<sequence length="250" mass="27586">MWELYDALIEGIPEESLVDEFICGTYAVLIRSGNGCGFSQILPGDSLPETMKKSLNMPLKKLAECIKSWNFVEASVGMAAINAWYNSPATAVGNGIALSKSLYSEDRLSDPFIAYQNVIKNKKVAVYGHFPYIEQLFQPVCELAIIERDPLEGDYPEAAAEYILPESNFVILSCTSLVYKTLPRMLELAKNAYVIIVGPFTPLAPELFSFGVNDLSSFVVKDNAGAARIISGLERSKIYRTGQKVTMKSE</sequence>
<dbReference type="Gene3D" id="3.40.50.11590">
    <property type="match status" value="1"/>
</dbReference>
<evidence type="ECO:0000313" key="4">
    <source>
        <dbReference type="Proteomes" id="UP000049855"/>
    </source>
</evidence>
<evidence type="ECO:0000313" key="3">
    <source>
        <dbReference type="EMBL" id="CQR73423.1"/>
    </source>
</evidence>
<accession>A0A0U1L2P3</accession>
<dbReference type="Proteomes" id="UP000049855">
    <property type="component" value="Unassembled WGS sequence"/>
</dbReference>
<keyword evidence="4" id="KW-1185">Reference proteome</keyword>
<keyword evidence="3" id="KW-0067">ATP-binding</keyword>
<dbReference type="GO" id="GO:0005524">
    <property type="term" value="F:ATP binding"/>
    <property type="evidence" value="ECO:0007669"/>
    <property type="project" value="UniProtKB-KW"/>
</dbReference>
<evidence type="ECO:0000259" key="1">
    <source>
        <dbReference type="Pfam" id="PF04016"/>
    </source>
</evidence>
<feature type="domain" description="Putative heavy-metal chelation" evidence="1">
    <location>
        <begin position="114"/>
        <end position="246"/>
    </location>
</feature>
<dbReference type="Pfam" id="PF13938">
    <property type="entry name" value="DUF4213"/>
    <property type="match status" value="1"/>
</dbReference>
<name>A0A0U1L2P3_9FIRM</name>
<dbReference type="AlphaFoldDB" id="A0A0U1L2P3"/>
<evidence type="ECO:0000259" key="2">
    <source>
        <dbReference type="Pfam" id="PF13938"/>
    </source>
</evidence>
<keyword evidence="3" id="KW-0547">Nucleotide-binding</keyword>
<dbReference type="SUPFAM" id="SSF159713">
    <property type="entry name" value="Dhaf3308-like"/>
    <property type="match status" value="1"/>
</dbReference>
<dbReference type="RefSeq" id="WP_021168198.1">
    <property type="nucleotide sequence ID" value="NZ_CTRP01000012.1"/>
</dbReference>
<dbReference type="Gene3D" id="3.30.390.100">
    <property type="match status" value="1"/>
</dbReference>
<gene>
    <name evidence="3" type="ORF">SpAn4DRAFT_2655</name>
</gene>
<reference evidence="4" key="1">
    <citation type="submission" date="2015-03" db="EMBL/GenBank/DDBJ databases">
        <authorList>
            <person name="Nijsse Bart"/>
        </authorList>
    </citation>
    <scope>NUCLEOTIDE SEQUENCE [LARGE SCALE GENOMIC DNA]</scope>
</reference>
<feature type="domain" description="DUF4213" evidence="2">
    <location>
        <begin position="5"/>
        <end position="85"/>
    </location>
</feature>